<name>A0A917IRB6_9MICC</name>
<dbReference type="Pfam" id="PF00753">
    <property type="entry name" value="Lactamase_B"/>
    <property type="match status" value="1"/>
</dbReference>
<evidence type="ECO:0000313" key="3">
    <source>
        <dbReference type="EMBL" id="GGH60982.1"/>
    </source>
</evidence>
<feature type="domain" description="Metallo-beta-lactamase" evidence="2">
    <location>
        <begin position="20"/>
        <end position="213"/>
    </location>
</feature>
<dbReference type="InterPro" id="IPR036866">
    <property type="entry name" value="RibonucZ/Hydroxyglut_hydro"/>
</dbReference>
<dbReference type="Gene3D" id="3.60.15.10">
    <property type="entry name" value="Ribonuclease Z/Hydroxyacylglutathione hydrolase-like"/>
    <property type="match status" value="1"/>
</dbReference>
<evidence type="ECO:0000256" key="1">
    <source>
        <dbReference type="SAM" id="MobiDB-lite"/>
    </source>
</evidence>
<dbReference type="SMART" id="SM00849">
    <property type="entry name" value="Lactamase_B"/>
    <property type="match status" value="1"/>
</dbReference>
<dbReference type="SUPFAM" id="SSF56281">
    <property type="entry name" value="Metallo-hydrolase/oxidoreductase"/>
    <property type="match status" value="1"/>
</dbReference>
<feature type="region of interest" description="Disordered" evidence="1">
    <location>
        <begin position="277"/>
        <end position="304"/>
    </location>
</feature>
<accession>A0A917IRB6</accession>
<comment type="caution">
    <text evidence="3">The sequence shown here is derived from an EMBL/GenBank/DDBJ whole genome shotgun (WGS) entry which is preliminary data.</text>
</comment>
<evidence type="ECO:0000259" key="2">
    <source>
        <dbReference type="SMART" id="SM00849"/>
    </source>
</evidence>
<dbReference type="InterPro" id="IPR001279">
    <property type="entry name" value="Metallo-B-lactamas"/>
</dbReference>
<proteinExistence type="predicted"/>
<organism evidence="3 4">
    <name type="scientific">Rothia aerolata</name>
    <dbReference type="NCBI Taxonomy" id="1812262"/>
    <lineage>
        <taxon>Bacteria</taxon>
        <taxon>Bacillati</taxon>
        <taxon>Actinomycetota</taxon>
        <taxon>Actinomycetes</taxon>
        <taxon>Micrococcales</taxon>
        <taxon>Micrococcaceae</taxon>
        <taxon>Rothia</taxon>
    </lineage>
</organism>
<dbReference type="CDD" id="cd16282">
    <property type="entry name" value="metallo-hydrolase-like_MBL-fold"/>
    <property type="match status" value="1"/>
</dbReference>
<keyword evidence="4" id="KW-1185">Reference proteome</keyword>
<dbReference type="EMBL" id="BMDC01000001">
    <property type="protein sequence ID" value="GGH60982.1"/>
    <property type="molecule type" value="Genomic_DNA"/>
</dbReference>
<dbReference type="AlphaFoldDB" id="A0A917IRB6"/>
<evidence type="ECO:0000313" key="4">
    <source>
        <dbReference type="Proteomes" id="UP000600171"/>
    </source>
</evidence>
<dbReference type="PANTHER" id="PTHR42951:SF4">
    <property type="entry name" value="ACYL-COENZYME A THIOESTERASE MBLAC2"/>
    <property type="match status" value="1"/>
</dbReference>
<dbReference type="RefSeq" id="WP_188359165.1">
    <property type="nucleotide sequence ID" value="NZ_BMDC01000001.1"/>
</dbReference>
<gene>
    <name evidence="3" type="ORF">GCM10007359_09720</name>
</gene>
<dbReference type="Proteomes" id="UP000600171">
    <property type="component" value="Unassembled WGS sequence"/>
</dbReference>
<reference evidence="3 4" key="1">
    <citation type="journal article" date="2014" name="Int. J. Syst. Evol. Microbiol.">
        <title>Complete genome sequence of Corynebacterium casei LMG S-19264T (=DSM 44701T), isolated from a smear-ripened cheese.</title>
        <authorList>
            <consortium name="US DOE Joint Genome Institute (JGI-PGF)"/>
            <person name="Walter F."/>
            <person name="Albersmeier A."/>
            <person name="Kalinowski J."/>
            <person name="Ruckert C."/>
        </authorList>
    </citation>
    <scope>NUCLEOTIDE SEQUENCE [LARGE SCALE GENOMIC DNA]</scope>
    <source>
        <strain evidence="3 4">CCM 8669</strain>
    </source>
</reference>
<feature type="compositionally biased region" description="Basic and acidic residues" evidence="1">
    <location>
        <begin position="277"/>
        <end position="289"/>
    </location>
</feature>
<dbReference type="PANTHER" id="PTHR42951">
    <property type="entry name" value="METALLO-BETA-LACTAMASE DOMAIN-CONTAINING"/>
    <property type="match status" value="1"/>
</dbReference>
<sequence>MARTNEISDGVYLISTDNYRLNSGLIVGKERAMVVDTGAGPRQGAEILRAVRRITELPLVVVTTHAHFDRFMGNAVFEADGATDFWAHARAARAIEKYGDLQRNYLETLEPEMAHAEGPNTHLVVPNKHLPGDGTRASFTRVELGERAVTLFYLGLAHTDSDVLVGVDDVLFTGDLLEQGSDPAFDDSYPELWVSTLHDLAGLDRYRVFVPGHGVPVERSFITKMAGTMQDAIDRIRASALNTTAGPTTAAMYKLPYSGGSTRILLDRLKWLEKQEEEGKGPSHMRFQEEPTGLTGPITLGKQL</sequence>
<protein>
    <submittedName>
        <fullName evidence="3">MBL fold metallo-hydrolase</fullName>
    </submittedName>
</protein>
<dbReference type="InterPro" id="IPR050855">
    <property type="entry name" value="NDM-1-like"/>
</dbReference>